<evidence type="ECO:0000256" key="2">
    <source>
        <dbReference type="ARBA" id="ARBA00022448"/>
    </source>
</evidence>
<dbReference type="InterPro" id="IPR012910">
    <property type="entry name" value="Plug_dom"/>
</dbReference>
<dbReference type="STRING" id="1220578.FPE01S_04_03800"/>
<evidence type="ECO:0000256" key="7">
    <source>
        <dbReference type="PROSITE-ProRule" id="PRU01360"/>
    </source>
</evidence>
<keyword evidence="10" id="KW-1185">Reference proteome</keyword>
<keyword evidence="2 7" id="KW-0813">Transport</keyword>
<name>A0A0E9N597_9BACT</name>
<dbReference type="InterPro" id="IPR037066">
    <property type="entry name" value="Plug_dom_sf"/>
</dbReference>
<protein>
    <submittedName>
        <fullName evidence="9">Putative TonB-dependent receptor</fullName>
    </submittedName>
</protein>
<accession>A0A0E9N597</accession>
<comment type="subcellular location">
    <subcellularLocation>
        <location evidence="1 7">Cell outer membrane</location>
        <topology evidence="1 7">Multi-pass membrane protein</topology>
    </subcellularLocation>
</comment>
<comment type="similarity">
    <text evidence="7">Belongs to the TonB-dependent receptor family.</text>
</comment>
<dbReference type="Gene3D" id="2.170.130.10">
    <property type="entry name" value="TonB-dependent receptor, plug domain"/>
    <property type="match status" value="1"/>
</dbReference>
<dbReference type="SUPFAM" id="SSF56935">
    <property type="entry name" value="Porins"/>
    <property type="match status" value="1"/>
</dbReference>
<dbReference type="InterPro" id="IPR036942">
    <property type="entry name" value="Beta-barrel_TonB_sf"/>
</dbReference>
<evidence type="ECO:0000256" key="4">
    <source>
        <dbReference type="ARBA" id="ARBA00022692"/>
    </source>
</evidence>
<evidence type="ECO:0000313" key="10">
    <source>
        <dbReference type="Proteomes" id="UP000033121"/>
    </source>
</evidence>
<evidence type="ECO:0000256" key="5">
    <source>
        <dbReference type="ARBA" id="ARBA00023136"/>
    </source>
</evidence>
<dbReference type="Pfam" id="PF07715">
    <property type="entry name" value="Plug"/>
    <property type="match status" value="1"/>
</dbReference>
<dbReference type="EMBL" id="BBWV01000004">
    <property type="protein sequence ID" value="GAO45137.1"/>
    <property type="molecule type" value="Genomic_DNA"/>
</dbReference>
<dbReference type="GO" id="GO:0044718">
    <property type="term" value="P:siderophore transmembrane transport"/>
    <property type="evidence" value="ECO:0007669"/>
    <property type="project" value="TreeGrafter"/>
</dbReference>
<evidence type="ECO:0000259" key="8">
    <source>
        <dbReference type="Pfam" id="PF07715"/>
    </source>
</evidence>
<proteinExistence type="inferred from homology"/>
<dbReference type="AlphaFoldDB" id="A0A0E9N597"/>
<sequence>MQAFSIRAGLRELPAAVGLVRLSDWRGYSPATILPAINALPGVRMEERSPASYRLAMRGSALRSPFGVRNIRFYLDDVPFTDPGGNTYLNCFPLSFLGNLELLRGPAGSHYGAGTGGVVLAGNNAKDTVWGNSLNLQYTTGSYGLHQVDVAATTGKNGWSNQLLFQHQQSDGYRNQTAMRRDAISWQSVVQQREKSTLAIRMLYSDLQYETPGGLTLAQYREDPKQARPAAGIFPSAEAAKAAIYQRLFFAGLHQHWEPLKNLSTDLSVYGAFAAVENPSIRNYEKRSEPHAGARLSATGEIPLGNTTLKWSAGGEYQSGWYNVNVYGNNAGLPDTLQTSDAVRPRNAFLFTQATWQLRDGWQLMGEVSWNNNLVAITRQSIVPNIKFTSNYRGEWAPRFSLLKKWRGLTTYLLAAKGFSPPSTGELLPSNSIINNNLQAEWGWNYEAGLRGNVIRGKGWFELNFFYFALHDAIVQRRDASGADYFDNAGDTRQKGIEASFRYPLLMKRQWRLNYRMSYTLSDFHYKDFIQVDHDYSGNELPGVAKQVVNAGLFVNTLYGQALAVTYQYCDPIWLNDANTDKAAPFHLLGARLSSTIGKYLEVFAGADNLFNTTYSLGNDINAAAGRYYNAAYGRNYYAGLRFSLSSRRYQGSEEK</sequence>
<dbReference type="Proteomes" id="UP000033121">
    <property type="component" value="Unassembled WGS sequence"/>
</dbReference>
<dbReference type="PANTHER" id="PTHR30069">
    <property type="entry name" value="TONB-DEPENDENT OUTER MEMBRANE RECEPTOR"/>
    <property type="match status" value="1"/>
</dbReference>
<evidence type="ECO:0000313" key="9">
    <source>
        <dbReference type="EMBL" id="GAO45137.1"/>
    </source>
</evidence>
<dbReference type="PANTHER" id="PTHR30069:SF28">
    <property type="entry name" value="TONB-DEPENDENT RECEPTOR YNCD-RELATED"/>
    <property type="match status" value="1"/>
</dbReference>
<keyword evidence="5 7" id="KW-0472">Membrane</keyword>
<evidence type="ECO:0000256" key="6">
    <source>
        <dbReference type="ARBA" id="ARBA00023237"/>
    </source>
</evidence>
<evidence type="ECO:0000256" key="3">
    <source>
        <dbReference type="ARBA" id="ARBA00022452"/>
    </source>
</evidence>
<organism evidence="9 10">
    <name type="scientific">Flavihumibacter petaseus NBRC 106054</name>
    <dbReference type="NCBI Taxonomy" id="1220578"/>
    <lineage>
        <taxon>Bacteria</taxon>
        <taxon>Pseudomonadati</taxon>
        <taxon>Bacteroidota</taxon>
        <taxon>Chitinophagia</taxon>
        <taxon>Chitinophagales</taxon>
        <taxon>Chitinophagaceae</taxon>
        <taxon>Flavihumibacter</taxon>
    </lineage>
</organism>
<dbReference type="InterPro" id="IPR039426">
    <property type="entry name" value="TonB-dep_rcpt-like"/>
</dbReference>
<dbReference type="PROSITE" id="PS52016">
    <property type="entry name" value="TONB_DEPENDENT_REC_3"/>
    <property type="match status" value="1"/>
</dbReference>
<gene>
    <name evidence="9" type="ORF">FPE01S_04_03800</name>
</gene>
<evidence type="ECO:0000256" key="1">
    <source>
        <dbReference type="ARBA" id="ARBA00004571"/>
    </source>
</evidence>
<keyword evidence="3 7" id="KW-1134">Transmembrane beta strand</keyword>
<keyword evidence="4 7" id="KW-0812">Transmembrane</keyword>
<comment type="caution">
    <text evidence="9">The sequence shown here is derived from an EMBL/GenBank/DDBJ whole genome shotgun (WGS) entry which is preliminary data.</text>
</comment>
<dbReference type="GO" id="GO:0009279">
    <property type="term" value="C:cell outer membrane"/>
    <property type="evidence" value="ECO:0007669"/>
    <property type="project" value="UniProtKB-SubCell"/>
</dbReference>
<reference evidence="9 10" key="1">
    <citation type="submission" date="2015-04" db="EMBL/GenBank/DDBJ databases">
        <title>Whole genome shotgun sequence of Flavihumibacter petaseus NBRC 106054.</title>
        <authorList>
            <person name="Miyazawa S."/>
            <person name="Hosoyama A."/>
            <person name="Hashimoto M."/>
            <person name="Noguchi M."/>
            <person name="Tsuchikane K."/>
            <person name="Ohji S."/>
            <person name="Yamazoe A."/>
            <person name="Ichikawa N."/>
            <person name="Kimura A."/>
            <person name="Fujita N."/>
        </authorList>
    </citation>
    <scope>NUCLEOTIDE SEQUENCE [LARGE SCALE GENOMIC DNA]</scope>
    <source>
        <strain evidence="9 10">NBRC 106054</strain>
    </source>
</reference>
<dbReference type="GO" id="GO:0015344">
    <property type="term" value="F:siderophore uptake transmembrane transporter activity"/>
    <property type="evidence" value="ECO:0007669"/>
    <property type="project" value="TreeGrafter"/>
</dbReference>
<keyword evidence="6 7" id="KW-0998">Cell outer membrane</keyword>
<feature type="domain" description="TonB-dependent receptor plug" evidence="8">
    <location>
        <begin position="11"/>
        <end position="118"/>
    </location>
</feature>
<dbReference type="Gene3D" id="2.40.170.20">
    <property type="entry name" value="TonB-dependent receptor, beta-barrel domain"/>
    <property type="match status" value="1"/>
</dbReference>
<keyword evidence="9" id="KW-0675">Receptor</keyword>